<dbReference type="HOGENOM" id="CLU_099156_0_0_1"/>
<proteinExistence type="predicted"/>
<dbReference type="eggNOG" id="KOG3362">
    <property type="taxonomic scope" value="Eukaryota"/>
</dbReference>
<dbReference type="InterPro" id="IPR007529">
    <property type="entry name" value="Znf_HIT"/>
</dbReference>
<keyword evidence="2 4" id="KW-0863">Zinc-finger</keyword>
<evidence type="ECO:0000256" key="4">
    <source>
        <dbReference type="PROSITE-ProRule" id="PRU00453"/>
    </source>
</evidence>
<dbReference type="AlphaFoldDB" id="Q75EF8"/>
<dbReference type="OrthoDB" id="74807at2759"/>
<evidence type="ECO:0000256" key="2">
    <source>
        <dbReference type="ARBA" id="ARBA00022771"/>
    </source>
</evidence>
<sequence>MGFVEEINLKTYDPDVYFTSIHARTSSARNRIPKSLSTGSETNRPNRRVNYSLADLENRIYNQRGSSQGADDTDKADSYSAERYTQAELLKSNKRFMELDTENFGDARDVPYLMSALTGINKDRIDQAATGISGGAVPTQSSSNRARNKFELPKNMQMMYRCTRPPIPKRKNTNRIVALKKTLSSRRPLSSYLDALDHVNRSIIYNNVYNKKFTKVLPVVTVCSICGGYRSLSSCVKCMDKICSLKCYTLHNETRCSS</sequence>
<dbReference type="PANTHER" id="PTHR13093">
    <property type="entry name" value="ZINC FINGER HIT DOMAIN CONTAINING PROTEIN 1"/>
    <property type="match status" value="1"/>
</dbReference>
<evidence type="ECO:0000313" key="8">
    <source>
        <dbReference type="Proteomes" id="UP000000591"/>
    </source>
</evidence>
<dbReference type="STRING" id="284811.Q75EF8"/>
<keyword evidence="8" id="KW-1185">Reference proteome</keyword>
<dbReference type="GO" id="GO:0008270">
    <property type="term" value="F:zinc ion binding"/>
    <property type="evidence" value="ECO:0007669"/>
    <property type="project" value="UniProtKB-UniRule"/>
</dbReference>
<organism evidence="7 8">
    <name type="scientific">Eremothecium gossypii (strain ATCC 10895 / CBS 109.51 / FGSC 9923 / NRRL Y-1056)</name>
    <name type="common">Yeast</name>
    <name type="synonym">Ashbya gossypii</name>
    <dbReference type="NCBI Taxonomy" id="284811"/>
    <lineage>
        <taxon>Eukaryota</taxon>
        <taxon>Fungi</taxon>
        <taxon>Dikarya</taxon>
        <taxon>Ascomycota</taxon>
        <taxon>Saccharomycotina</taxon>
        <taxon>Saccharomycetes</taxon>
        <taxon>Saccharomycetales</taxon>
        <taxon>Saccharomycetaceae</taxon>
        <taxon>Eremothecium</taxon>
    </lineage>
</organism>
<dbReference type="Proteomes" id="UP000000591">
    <property type="component" value="Chromosome I"/>
</dbReference>
<dbReference type="CDD" id="cd21437">
    <property type="entry name" value="zf-HIT_ZNHIT1_like"/>
    <property type="match status" value="1"/>
</dbReference>
<gene>
    <name evidence="7" type="ORF">AGOS_AAR123C</name>
</gene>
<feature type="region of interest" description="Disordered" evidence="5">
    <location>
        <begin position="61"/>
        <end position="80"/>
    </location>
</feature>
<reference evidence="7 8" key="1">
    <citation type="journal article" date="2004" name="Science">
        <title>The Ashbya gossypii genome as a tool for mapping the ancient Saccharomyces cerevisiae genome.</title>
        <authorList>
            <person name="Dietrich F.S."/>
            <person name="Voegeli S."/>
            <person name="Brachat S."/>
            <person name="Lerch A."/>
            <person name="Gates K."/>
            <person name="Steiner S."/>
            <person name="Mohr C."/>
            <person name="Pohlmann R."/>
            <person name="Luedi P."/>
            <person name="Choi S."/>
            <person name="Wing R.A."/>
            <person name="Flavier A."/>
            <person name="Gaffney T.D."/>
            <person name="Philippsen P."/>
        </authorList>
    </citation>
    <scope>NUCLEOTIDE SEQUENCE [LARGE SCALE GENOMIC DNA]</scope>
    <source>
        <strain evidence="8">ATCC 10895 / CBS 109.51 / FGSC 9923 / NRRL Y-1056</strain>
    </source>
</reference>
<keyword evidence="1" id="KW-0479">Metal-binding</keyword>
<dbReference type="RefSeq" id="NP_982665.1">
    <property type="nucleotide sequence ID" value="NM_208018.1"/>
</dbReference>
<feature type="domain" description="HIT-type" evidence="6">
    <location>
        <begin position="223"/>
        <end position="256"/>
    </location>
</feature>
<name>Q75EF8_EREGS</name>
<dbReference type="EMBL" id="AE016814">
    <property type="protein sequence ID" value="AAS50489.1"/>
    <property type="molecule type" value="Genomic_DNA"/>
</dbReference>
<dbReference type="InParanoid" id="Q75EF8"/>
<dbReference type="PROSITE" id="PS51083">
    <property type="entry name" value="ZF_HIT"/>
    <property type="match status" value="1"/>
</dbReference>
<feature type="compositionally biased region" description="Polar residues" evidence="5">
    <location>
        <begin position="61"/>
        <end position="70"/>
    </location>
</feature>
<feature type="compositionally biased region" description="Polar residues" evidence="5">
    <location>
        <begin position="29"/>
        <end position="43"/>
    </location>
</feature>
<protein>
    <submittedName>
        <fullName evidence="7">AAR123Cp</fullName>
    </submittedName>
</protein>
<dbReference type="FunCoup" id="Q75EF8">
    <property type="interactions" value="125"/>
</dbReference>
<evidence type="ECO:0000256" key="5">
    <source>
        <dbReference type="SAM" id="MobiDB-lite"/>
    </source>
</evidence>
<evidence type="ECO:0000259" key="6">
    <source>
        <dbReference type="PROSITE" id="PS51083"/>
    </source>
</evidence>
<dbReference type="OMA" id="RFMELDT"/>
<dbReference type="KEGG" id="ago:AGOS_AAR123C"/>
<feature type="region of interest" description="Disordered" evidence="5">
    <location>
        <begin position="29"/>
        <end position="48"/>
    </location>
</feature>
<evidence type="ECO:0000256" key="3">
    <source>
        <dbReference type="ARBA" id="ARBA00022833"/>
    </source>
</evidence>
<evidence type="ECO:0000256" key="1">
    <source>
        <dbReference type="ARBA" id="ARBA00022723"/>
    </source>
</evidence>
<reference evidence="8" key="2">
    <citation type="journal article" date="2013" name="G3 (Bethesda)">
        <title>Genomes of Ashbya fungi isolated from insects reveal four mating-type loci, numerous translocations, lack of transposons, and distinct gene duplications.</title>
        <authorList>
            <person name="Dietrich F.S."/>
            <person name="Voegeli S."/>
            <person name="Kuo S."/>
            <person name="Philippsen P."/>
        </authorList>
    </citation>
    <scope>GENOME REANNOTATION</scope>
    <source>
        <strain evidence="8">ATCC 10895 / CBS 109.51 / FGSC 9923 / NRRL Y-1056</strain>
    </source>
</reference>
<dbReference type="InterPro" id="IPR039723">
    <property type="entry name" value="Vps71/ZNHIT1"/>
</dbReference>
<dbReference type="GeneID" id="4618700"/>
<dbReference type="GO" id="GO:0000812">
    <property type="term" value="C:Swr1 complex"/>
    <property type="evidence" value="ECO:0000318"/>
    <property type="project" value="GO_Central"/>
</dbReference>
<dbReference type="GO" id="GO:0006338">
    <property type="term" value="P:chromatin remodeling"/>
    <property type="evidence" value="ECO:0007669"/>
    <property type="project" value="EnsemblFungi"/>
</dbReference>
<accession>Q75EF8</accession>
<evidence type="ECO:0000313" key="7">
    <source>
        <dbReference type="EMBL" id="AAS50489.1"/>
    </source>
</evidence>
<dbReference type="GO" id="GO:0031491">
    <property type="term" value="F:nucleosome binding"/>
    <property type="evidence" value="ECO:0000318"/>
    <property type="project" value="GO_Central"/>
</dbReference>
<keyword evidence="3" id="KW-0862">Zinc</keyword>